<comment type="caution">
    <text evidence="1">The sequence shown here is derived from an EMBL/GenBank/DDBJ whole genome shotgun (WGS) entry which is preliminary data.</text>
</comment>
<evidence type="ECO:0000313" key="1">
    <source>
        <dbReference type="EMBL" id="MFB9376943.1"/>
    </source>
</evidence>
<gene>
    <name evidence="1" type="ORF">ACFFVI_08170</name>
</gene>
<protein>
    <recommendedName>
        <fullName evidence="3">DUF559 domain-containing protein</fullName>
    </recommendedName>
</protein>
<sequence length="68" mass="7614">MAIEYDGFAFHVGRRPVERDSRRRAELVRRGWTIFTVGAGDVLGRSTALEEGLVEALGLSRTVPPRRC</sequence>
<dbReference type="Proteomes" id="UP001589748">
    <property type="component" value="Unassembled WGS sequence"/>
</dbReference>
<name>A0ABV5LSC4_9ACTN</name>
<dbReference type="InterPro" id="IPR011335">
    <property type="entry name" value="Restrct_endonuc-II-like"/>
</dbReference>
<dbReference type="RefSeq" id="WP_380135471.1">
    <property type="nucleotide sequence ID" value="NZ_JBHLUI010000003.1"/>
</dbReference>
<proteinExistence type="predicted"/>
<keyword evidence="2" id="KW-1185">Reference proteome</keyword>
<evidence type="ECO:0000313" key="2">
    <source>
        <dbReference type="Proteomes" id="UP001589748"/>
    </source>
</evidence>
<accession>A0ABV5LSC4</accession>
<dbReference type="EMBL" id="JBHMDM010000004">
    <property type="protein sequence ID" value="MFB9376943.1"/>
    <property type="molecule type" value="Genomic_DNA"/>
</dbReference>
<dbReference type="SUPFAM" id="SSF52980">
    <property type="entry name" value="Restriction endonuclease-like"/>
    <property type="match status" value="1"/>
</dbReference>
<reference evidence="1 2" key="1">
    <citation type="submission" date="2024-09" db="EMBL/GenBank/DDBJ databases">
        <authorList>
            <person name="Sun Q."/>
            <person name="Mori K."/>
        </authorList>
    </citation>
    <scope>NUCLEOTIDE SEQUENCE [LARGE SCALE GENOMIC DNA]</scope>
    <source>
        <strain evidence="1 2">TISTR 1856</strain>
    </source>
</reference>
<evidence type="ECO:0008006" key="3">
    <source>
        <dbReference type="Google" id="ProtNLM"/>
    </source>
</evidence>
<organism evidence="1 2">
    <name type="scientific">Kineococcus gynurae</name>
    <dbReference type="NCBI Taxonomy" id="452979"/>
    <lineage>
        <taxon>Bacteria</taxon>
        <taxon>Bacillati</taxon>
        <taxon>Actinomycetota</taxon>
        <taxon>Actinomycetes</taxon>
        <taxon>Kineosporiales</taxon>
        <taxon>Kineosporiaceae</taxon>
        <taxon>Kineococcus</taxon>
    </lineage>
</organism>